<dbReference type="Proteomes" id="UP000226437">
    <property type="component" value="Unassembled WGS sequence"/>
</dbReference>
<keyword evidence="2" id="KW-1133">Transmembrane helix</keyword>
<gene>
    <name evidence="3" type="ORF">CGL56_13915</name>
</gene>
<dbReference type="Gene3D" id="1.25.40.10">
    <property type="entry name" value="Tetratricopeptide repeat domain"/>
    <property type="match status" value="1"/>
</dbReference>
<dbReference type="OrthoDB" id="1489449at2"/>
<dbReference type="EMBL" id="PDLO01000006">
    <property type="protein sequence ID" value="PHK97905.1"/>
    <property type="molecule type" value="Genomic_DNA"/>
</dbReference>
<evidence type="ECO:0008006" key="5">
    <source>
        <dbReference type="Google" id="ProtNLM"/>
    </source>
</evidence>
<evidence type="ECO:0000313" key="3">
    <source>
        <dbReference type="EMBL" id="PHK97905.1"/>
    </source>
</evidence>
<evidence type="ECO:0000256" key="1">
    <source>
        <dbReference type="SAM" id="MobiDB-lite"/>
    </source>
</evidence>
<keyword evidence="2" id="KW-0812">Transmembrane</keyword>
<feature type="region of interest" description="Disordered" evidence="1">
    <location>
        <begin position="182"/>
        <end position="206"/>
    </location>
</feature>
<feature type="compositionally biased region" description="Pro residues" evidence="1">
    <location>
        <begin position="188"/>
        <end position="202"/>
    </location>
</feature>
<sequence length="382" mass="43113">MQNGRLLAELRQHYAEYLDDYLAWVADRGYPVEGALVNYRRALIAWYEARKQTDDPYTGDVFEYITVVAERYFTGETSRKGDFPLGSGPLDYLPRTVRLEEPGRELLARLNARNDCRELLLLADYHQLEPAVIARVLDREEDAETLTEEIAACRRSLELESPGGSLLYIPVITVAGRQDLMETLGRNTPPPPPVDSPEPAAAPPKDVRLSPRHRWRIGTPTPAIVVAGLLTGILLWLVYDTFYARASPEGLYATYFAPYPNPFADSPPATYEERDLNQILYYYDRGDYHRAYEELLPTADAYPAAPLYLGVSALALNDPARAEEWLARLPADSPYRDPADWYAALAALAREDHSRARSRLTRITQDANHPYRSQAADLLGEL</sequence>
<name>A0A2G0CD74_9BACT</name>
<protein>
    <recommendedName>
        <fullName evidence="5">Tetratricopeptide repeat protein</fullName>
    </recommendedName>
</protein>
<proteinExistence type="predicted"/>
<dbReference type="RefSeq" id="WP_099107179.1">
    <property type="nucleotide sequence ID" value="NZ_JAATJF010000003.1"/>
</dbReference>
<organism evidence="3 4">
    <name type="scientific">Neolewinella marina</name>
    <dbReference type="NCBI Taxonomy" id="438751"/>
    <lineage>
        <taxon>Bacteria</taxon>
        <taxon>Pseudomonadati</taxon>
        <taxon>Bacteroidota</taxon>
        <taxon>Saprospiria</taxon>
        <taxon>Saprospirales</taxon>
        <taxon>Lewinellaceae</taxon>
        <taxon>Neolewinella</taxon>
    </lineage>
</organism>
<feature type="transmembrane region" description="Helical" evidence="2">
    <location>
        <begin position="217"/>
        <end position="239"/>
    </location>
</feature>
<evidence type="ECO:0000256" key="2">
    <source>
        <dbReference type="SAM" id="Phobius"/>
    </source>
</evidence>
<reference evidence="3 4" key="1">
    <citation type="submission" date="2017-10" db="EMBL/GenBank/DDBJ databases">
        <title>The draft genome sequence of Lewinella marina KCTC 32374.</title>
        <authorList>
            <person name="Wang K."/>
        </authorList>
    </citation>
    <scope>NUCLEOTIDE SEQUENCE [LARGE SCALE GENOMIC DNA]</scope>
    <source>
        <strain evidence="3 4">MKG-38</strain>
    </source>
</reference>
<keyword evidence="2" id="KW-0472">Membrane</keyword>
<dbReference type="AlphaFoldDB" id="A0A2G0CD74"/>
<accession>A0A2G0CD74</accession>
<evidence type="ECO:0000313" key="4">
    <source>
        <dbReference type="Proteomes" id="UP000226437"/>
    </source>
</evidence>
<comment type="caution">
    <text evidence="3">The sequence shown here is derived from an EMBL/GenBank/DDBJ whole genome shotgun (WGS) entry which is preliminary data.</text>
</comment>
<keyword evidence="4" id="KW-1185">Reference proteome</keyword>
<dbReference type="InterPro" id="IPR011990">
    <property type="entry name" value="TPR-like_helical_dom_sf"/>
</dbReference>